<organism evidence="1 2">
    <name type="scientific">Anguilla anguilla</name>
    <name type="common">European freshwater eel</name>
    <name type="synonym">Muraena anguilla</name>
    <dbReference type="NCBI Taxonomy" id="7936"/>
    <lineage>
        <taxon>Eukaryota</taxon>
        <taxon>Metazoa</taxon>
        <taxon>Chordata</taxon>
        <taxon>Craniata</taxon>
        <taxon>Vertebrata</taxon>
        <taxon>Euteleostomi</taxon>
        <taxon>Actinopterygii</taxon>
        <taxon>Neopterygii</taxon>
        <taxon>Teleostei</taxon>
        <taxon>Anguilliformes</taxon>
        <taxon>Anguillidae</taxon>
        <taxon>Anguilla</taxon>
    </lineage>
</organism>
<accession>A0A9D3RHY3</accession>
<dbReference type="Proteomes" id="UP001044222">
    <property type="component" value="Chromosome 19"/>
</dbReference>
<comment type="caution">
    <text evidence="1">The sequence shown here is derived from an EMBL/GenBank/DDBJ whole genome shotgun (WGS) entry which is preliminary data.</text>
</comment>
<keyword evidence="2" id="KW-1185">Reference proteome</keyword>
<dbReference type="EMBL" id="JAFIRN010000019">
    <property type="protein sequence ID" value="KAG5830698.1"/>
    <property type="molecule type" value="Genomic_DNA"/>
</dbReference>
<name>A0A9D3RHY3_ANGAN</name>
<dbReference type="AlphaFoldDB" id="A0A9D3RHY3"/>
<gene>
    <name evidence="1" type="ORF">ANANG_G00313390</name>
</gene>
<evidence type="ECO:0000313" key="2">
    <source>
        <dbReference type="Proteomes" id="UP001044222"/>
    </source>
</evidence>
<sequence length="86" mass="9836">MLKQFNLVLGLGEKREREEVNRRAVIWCIQRAGGRQGKQRKFGKRTPAMRKTVSQRRLRRLALLLIQLVAAGRALDSDVMLHGGAR</sequence>
<protein>
    <submittedName>
        <fullName evidence="1">Uncharacterized protein</fullName>
    </submittedName>
</protein>
<reference evidence="1" key="1">
    <citation type="submission" date="2021-01" db="EMBL/GenBank/DDBJ databases">
        <title>A chromosome-scale assembly of European eel, Anguilla anguilla.</title>
        <authorList>
            <person name="Henkel C."/>
            <person name="Jong-Raadsen S.A."/>
            <person name="Dufour S."/>
            <person name="Weltzien F.-A."/>
            <person name="Palstra A.P."/>
            <person name="Pelster B."/>
            <person name="Spaink H.P."/>
            <person name="Van Den Thillart G.E."/>
            <person name="Jansen H."/>
            <person name="Zahm M."/>
            <person name="Klopp C."/>
            <person name="Cedric C."/>
            <person name="Louis A."/>
            <person name="Berthelot C."/>
            <person name="Parey E."/>
            <person name="Roest Crollius H."/>
            <person name="Montfort J."/>
            <person name="Robinson-Rechavi M."/>
            <person name="Bucao C."/>
            <person name="Bouchez O."/>
            <person name="Gislard M."/>
            <person name="Lluch J."/>
            <person name="Milhes M."/>
            <person name="Lampietro C."/>
            <person name="Lopez Roques C."/>
            <person name="Donnadieu C."/>
            <person name="Braasch I."/>
            <person name="Desvignes T."/>
            <person name="Postlethwait J."/>
            <person name="Bobe J."/>
            <person name="Guiguen Y."/>
            <person name="Dirks R."/>
        </authorList>
    </citation>
    <scope>NUCLEOTIDE SEQUENCE</scope>
    <source>
        <strain evidence="1">Tag_6206</strain>
        <tissue evidence="1">Liver</tissue>
    </source>
</reference>
<proteinExistence type="predicted"/>
<evidence type="ECO:0000313" key="1">
    <source>
        <dbReference type="EMBL" id="KAG5830698.1"/>
    </source>
</evidence>